<feature type="active site" evidence="20">
    <location>
        <position position="164"/>
    </location>
</feature>
<name>A0A4R1F2T3_9GAMM</name>
<dbReference type="AlphaFoldDB" id="A0A4R1F2T3"/>
<evidence type="ECO:0000256" key="7">
    <source>
        <dbReference type="ARBA" id="ARBA00015188"/>
    </source>
</evidence>
<comment type="function">
    <text evidence="2 20">Cell wall formation.</text>
</comment>
<evidence type="ECO:0000313" key="22">
    <source>
        <dbReference type="EMBL" id="TCJ84681.1"/>
    </source>
</evidence>
<evidence type="ECO:0000256" key="15">
    <source>
        <dbReference type="ARBA" id="ARBA00023002"/>
    </source>
</evidence>
<dbReference type="InterPro" id="IPR016169">
    <property type="entry name" value="FAD-bd_PCMH_sub2"/>
</dbReference>
<evidence type="ECO:0000256" key="2">
    <source>
        <dbReference type="ARBA" id="ARBA00003921"/>
    </source>
</evidence>
<protein>
    <recommendedName>
        <fullName evidence="7 20">UDP-N-acetylenolpyruvoylglucosamine reductase</fullName>
        <ecNumber evidence="6 20">1.3.1.98</ecNumber>
    </recommendedName>
    <alternativeName>
        <fullName evidence="18 20">UDP-N-acetylmuramate dehydrogenase</fullName>
    </alternativeName>
</protein>
<gene>
    <name evidence="20" type="primary">murB</name>
    <name evidence="22" type="ORF">EV695_2640</name>
</gene>
<dbReference type="Gene3D" id="3.30.43.10">
    <property type="entry name" value="Uridine Diphospho-n-acetylenolpyruvylglucosamine Reductase, domain 2"/>
    <property type="match status" value="1"/>
</dbReference>
<evidence type="ECO:0000256" key="1">
    <source>
        <dbReference type="ARBA" id="ARBA00001974"/>
    </source>
</evidence>
<evidence type="ECO:0000256" key="19">
    <source>
        <dbReference type="ARBA" id="ARBA00048914"/>
    </source>
</evidence>
<dbReference type="GO" id="GO:0008360">
    <property type="term" value="P:regulation of cell shape"/>
    <property type="evidence" value="ECO:0007669"/>
    <property type="project" value="UniProtKB-KW"/>
</dbReference>
<evidence type="ECO:0000259" key="21">
    <source>
        <dbReference type="PROSITE" id="PS51387"/>
    </source>
</evidence>
<comment type="catalytic activity">
    <reaction evidence="19 20">
        <text>UDP-N-acetyl-alpha-D-muramate + NADP(+) = UDP-N-acetyl-3-O-(1-carboxyvinyl)-alpha-D-glucosamine + NADPH + H(+)</text>
        <dbReference type="Rhea" id="RHEA:12248"/>
        <dbReference type="ChEBI" id="CHEBI:15378"/>
        <dbReference type="ChEBI" id="CHEBI:57783"/>
        <dbReference type="ChEBI" id="CHEBI:58349"/>
        <dbReference type="ChEBI" id="CHEBI:68483"/>
        <dbReference type="ChEBI" id="CHEBI:70757"/>
        <dbReference type="EC" id="1.3.1.98"/>
    </reaction>
</comment>
<evidence type="ECO:0000256" key="6">
    <source>
        <dbReference type="ARBA" id="ARBA00012518"/>
    </source>
</evidence>
<evidence type="ECO:0000256" key="3">
    <source>
        <dbReference type="ARBA" id="ARBA00004496"/>
    </source>
</evidence>
<feature type="active site" description="Proton donor" evidence="20">
    <location>
        <position position="235"/>
    </location>
</feature>
<feature type="domain" description="FAD-binding PCMH-type" evidence="21">
    <location>
        <begin position="15"/>
        <end position="188"/>
    </location>
</feature>
<dbReference type="EMBL" id="SMFQ01000004">
    <property type="protein sequence ID" value="TCJ84681.1"/>
    <property type="molecule type" value="Genomic_DNA"/>
</dbReference>
<dbReference type="InterPro" id="IPR036635">
    <property type="entry name" value="MurB_C_sf"/>
</dbReference>
<reference evidence="22 23" key="1">
    <citation type="submission" date="2019-03" db="EMBL/GenBank/DDBJ databases">
        <title>Genomic Encyclopedia of Type Strains, Phase IV (KMG-IV): sequencing the most valuable type-strain genomes for metagenomic binning, comparative biology and taxonomic classification.</title>
        <authorList>
            <person name="Goeker M."/>
        </authorList>
    </citation>
    <scope>NUCLEOTIDE SEQUENCE [LARGE SCALE GENOMIC DNA]</scope>
    <source>
        <strain evidence="22 23">DSM 24830</strain>
    </source>
</reference>
<sequence length="337" mass="37081">MKINENVSLKDLNTFGVAANTKYLCEITNLQDIEALFEWRSKHNLPALLLGGGSNLLFKNDFEGLIAKVCLSGKDIAEEDDEAVYVSAAGGENWHEFVRWTIDKGFAGLENLSLIPGCVGAAPIQNIGAYGVELSNTLHSLQAVNLDNGDILEFDNELCKFGYRESFFKSQALDKLLITSVTFRLPKKPEWHINYAGLREALEGEVLTADVISQAVISERQRKLPDPAQIGNAGSFFKNPVLKVSEFESLKSEHGELPGFPQNHNHEVKTSAGWLIDQCGWKGHRVGDAGVSDKHALVLVNHGNATGTELWQIAEDIIASVEDKFGITLEPEPRVIK</sequence>
<comment type="similarity">
    <text evidence="5 20">Belongs to the MurB family.</text>
</comment>
<evidence type="ECO:0000256" key="17">
    <source>
        <dbReference type="ARBA" id="ARBA00023316"/>
    </source>
</evidence>
<keyword evidence="13 20" id="KW-0133">Cell shape</keyword>
<comment type="cofactor">
    <cofactor evidence="1 20">
        <name>FAD</name>
        <dbReference type="ChEBI" id="CHEBI:57692"/>
    </cofactor>
</comment>
<evidence type="ECO:0000313" key="23">
    <source>
        <dbReference type="Proteomes" id="UP000294887"/>
    </source>
</evidence>
<proteinExistence type="inferred from homology"/>
<dbReference type="PROSITE" id="PS51387">
    <property type="entry name" value="FAD_PCMH"/>
    <property type="match status" value="1"/>
</dbReference>
<dbReference type="GO" id="GO:0009252">
    <property type="term" value="P:peptidoglycan biosynthetic process"/>
    <property type="evidence" value="ECO:0007669"/>
    <property type="project" value="UniProtKB-UniRule"/>
</dbReference>
<keyword evidence="11 20" id="KW-0274">FAD</keyword>
<keyword evidence="15 20" id="KW-0560">Oxidoreductase</keyword>
<dbReference type="EC" id="1.3.1.98" evidence="6 20"/>
<dbReference type="Pfam" id="PF01565">
    <property type="entry name" value="FAD_binding_4"/>
    <property type="match status" value="1"/>
</dbReference>
<dbReference type="PANTHER" id="PTHR21071">
    <property type="entry name" value="UDP-N-ACETYLENOLPYRUVOYLGLUCOSAMINE REDUCTASE"/>
    <property type="match status" value="1"/>
</dbReference>
<evidence type="ECO:0000256" key="10">
    <source>
        <dbReference type="ARBA" id="ARBA00022630"/>
    </source>
</evidence>
<dbReference type="SUPFAM" id="SSF56176">
    <property type="entry name" value="FAD-binding/transporter-associated domain-like"/>
    <property type="match status" value="1"/>
</dbReference>
<evidence type="ECO:0000256" key="18">
    <source>
        <dbReference type="ARBA" id="ARBA00031026"/>
    </source>
</evidence>
<evidence type="ECO:0000256" key="14">
    <source>
        <dbReference type="ARBA" id="ARBA00022984"/>
    </source>
</evidence>
<evidence type="ECO:0000256" key="12">
    <source>
        <dbReference type="ARBA" id="ARBA00022857"/>
    </source>
</evidence>
<dbReference type="PANTHER" id="PTHR21071:SF4">
    <property type="entry name" value="UDP-N-ACETYLENOLPYRUVOYLGLUCOSAMINE REDUCTASE"/>
    <property type="match status" value="1"/>
</dbReference>
<dbReference type="NCBIfam" id="NF000755">
    <property type="entry name" value="PRK00046.1"/>
    <property type="match status" value="1"/>
</dbReference>
<evidence type="ECO:0000256" key="4">
    <source>
        <dbReference type="ARBA" id="ARBA00004752"/>
    </source>
</evidence>
<evidence type="ECO:0000256" key="9">
    <source>
        <dbReference type="ARBA" id="ARBA00022618"/>
    </source>
</evidence>
<dbReference type="InterPro" id="IPR016166">
    <property type="entry name" value="FAD-bd_PCMH"/>
</dbReference>
<organism evidence="22 23">
    <name type="scientific">Cocleimonas flava</name>
    <dbReference type="NCBI Taxonomy" id="634765"/>
    <lineage>
        <taxon>Bacteria</taxon>
        <taxon>Pseudomonadati</taxon>
        <taxon>Pseudomonadota</taxon>
        <taxon>Gammaproteobacteria</taxon>
        <taxon>Thiotrichales</taxon>
        <taxon>Thiotrichaceae</taxon>
        <taxon>Cocleimonas</taxon>
    </lineage>
</organism>
<dbReference type="HAMAP" id="MF_00037">
    <property type="entry name" value="MurB"/>
    <property type="match status" value="1"/>
</dbReference>
<dbReference type="OrthoDB" id="9804753at2"/>
<dbReference type="NCBIfam" id="NF010478">
    <property type="entry name" value="PRK13903.1"/>
    <property type="match status" value="1"/>
</dbReference>
<evidence type="ECO:0000256" key="13">
    <source>
        <dbReference type="ARBA" id="ARBA00022960"/>
    </source>
</evidence>
<keyword evidence="8 20" id="KW-0963">Cytoplasm</keyword>
<dbReference type="Pfam" id="PF02873">
    <property type="entry name" value="MurB_C"/>
    <property type="match status" value="1"/>
</dbReference>
<comment type="pathway">
    <text evidence="4 20">Cell wall biogenesis; peptidoglycan biosynthesis.</text>
</comment>
<dbReference type="GO" id="GO:0008762">
    <property type="term" value="F:UDP-N-acetylmuramate dehydrogenase activity"/>
    <property type="evidence" value="ECO:0007669"/>
    <property type="project" value="UniProtKB-UniRule"/>
</dbReference>
<dbReference type="NCBIfam" id="TIGR00179">
    <property type="entry name" value="murB"/>
    <property type="match status" value="1"/>
</dbReference>
<keyword evidence="10 20" id="KW-0285">Flavoprotein</keyword>
<dbReference type="InterPro" id="IPR003170">
    <property type="entry name" value="MurB"/>
</dbReference>
<dbReference type="Proteomes" id="UP000294887">
    <property type="component" value="Unassembled WGS sequence"/>
</dbReference>
<dbReference type="InterPro" id="IPR011601">
    <property type="entry name" value="MurB_C"/>
</dbReference>
<comment type="subcellular location">
    <subcellularLocation>
        <location evidence="3 20">Cytoplasm</location>
    </subcellularLocation>
</comment>
<dbReference type="GO" id="GO:0005829">
    <property type="term" value="C:cytosol"/>
    <property type="evidence" value="ECO:0007669"/>
    <property type="project" value="TreeGrafter"/>
</dbReference>
<evidence type="ECO:0000256" key="8">
    <source>
        <dbReference type="ARBA" id="ARBA00022490"/>
    </source>
</evidence>
<dbReference type="GO" id="GO:0071555">
    <property type="term" value="P:cell wall organization"/>
    <property type="evidence" value="ECO:0007669"/>
    <property type="project" value="UniProtKB-KW"/>
</dbReference>
<dbReference type="GO" id="GO:0051301">
    <property type="term" value="P:cell division"/>
    <property type="evidence" value="ECO:0007669"/>
    <property type="project" value="UniProtKB-KW"/>
</dbReference>
<feature type="active site" evidence="20">
    <location>
        <position position="332"/>
    </location>
</feature>
<dbReference type="InterPro" id="IPR016167">
    <property type="entry name" value="FAD-bd_PCMH_sub1"/>
</dbReference>
<keyword evidence="23" id="KW-1185">Reference proteome</keyword>
<evidence type="ECO:0000256" key="5">
    <source>
        <dbReference type="ARBA" id="ARBA00010485"/>
    </source>
</evidence>
<dbReference type="RefSeq" id="WP_131906421.1">
    <property type="nucleotide sequence ID" value="NZ_BAAAFU010000006.1"/>
</dbReference>
<keyword evidence="17 20" id="KW-0961">Cell wall biogenesis/degradation</keyword>
<dbReference type="InterPro" id="IPR036318">
    <property type="entry name" value="FAD-bd_PCMH-like_sf"/>
</dbReference>
<dbReference type="UniPathway" id="UPA00219"/>
<comment type="caution">
    <text evidence="22">The sequence shown here is derived from an EMBL/GenBank/DDBJ whole genome shotgun (WGS) entry which is preliminary data.</text>
</comment>
<evidence type="ECO:0000256" key="16">
    <source>
        <dbReference type="ARBA" id="ARBA00023306"/>
    </source>
</evidence>
<evidence type="ECO:0000256" key="20">
    <source>
        <dbReference type="HAMAP-Rule" id="MF_00037"/>
    </source>
</evidence>
<dbReference type="SUPFAM" id="SSF56194">
    <property type="entry name" value="Uridine diphospho-N-Acetylenolpyruvylglucosamine reductase, MurB, C-terminal domain"/>
    <property type="match status" value="1"/>
</dbReference>
<dbReference type="InterPro" id="IPR006094">
    <property type="entry name" value="Oxid_FAD_bind_N"/>
</dbReference>
<evidence type="ECO:0000256" key="11">
    <source>
        <dbReference type="ARBA" id="ARBA00022827"/>
    </source>
</evidence>
<accession>A0A4R1F2T3</accession>
<keyword evidence="14 20" id="KW-0573">Peptidoglycan synthesis</keyword>
<keyword evidence="12 20" id="KW-0521">NADP</keyword>
<dbReference type="Gene3D" id="3.30.465.10">
    <property type="match status" value="1"/>
</dbReference>
<keyword evidence="9 20" id="KW-0132">Cell division</keyword>
<dbReference type="Gene3D" id="3.90.78.10">
    <property type="entry name" value="UDP-N-acetylenolpyruvoylglucosamine reductase, C-terminal domain"/>
    <property type="match status" value="1"/>
</dbReference>
<keyword evidence="16 20" id="KW-0131">Cell cycle</keyword>
<dbReference type="GO" id="GO:0071949">
    <property type="term" value="F:FAD binding"/>
    <property type="evidence" value="ECO:0007669"/>
    <property type="project" value="InterPro"/>
</dbReference>